<dbReference type="SUPFAM" id="SSF52833">
    <property type="entry name" value="Thioredoxin-like"/>
    <property type="match status" value="1"/>
</dbReference>
<protein>
    <submittedName>
        <fullName evidence="2">Thiol-disulfide oxidoreductase</fullName>
    </submittedName>
</protein>
<dbReference type="AlphaFoldDB" id="A0A517YZF1"/>
<dbReference type="PROSITE" id="PS51352">
    <property type="entry name" value="THIOREDOXIN_2"/>
    <property type="match status" value="1"/>
</dbReference>
<dbReference type="GO" id="GO:0016491">
    <property type="term" value="F:oxidoreductase activity"/>
    <property type="evidence" value="ECO:0007669"/>
    <property type="project" value="InterPro"/>
</dbReference>
<dbReference type="RefSeq" id="WP_145081247.1">
    <property type="nucleotide sequence ID" value="NZ_CP036425.1"/>
</dbReference>
<proteinExistence type="predicted"/>
<dbReference type="OrthoDB" id="9809746at2"/>
<dbReference type="InterPro" id="IPR036249">
    <property type="entry name" value="Thioredoxin-like_sf"/>
</dbReference>
<dbReference type="PANTHER" id="PTHR43640">
    <property type="entry name" value="OS07G0260300 PROTEIN"/>
    <property type="match status" value="1"/>
</dbReference>
<evidence type="ECO:0000313" key="2">
    <source>
        <dbReference type="EMBL" id="QDU35618.1"/>
    </source>
</evidence>
<gene>
    <name evidence="2" type="ORF">KS4_37010</name>
</gene>
<dbReference type="PANTHER" id="PTHR43640:SF1">
    <property type="entry name" value="THIOREDOXIN-DEPENDENT PEROXIREDOXIN"/>
    <property type="match status" value="1"/>
</dbReference>
<dbReference type="InterPro" id="IPR000866">
    <property type="entry name" value="AhpC/TSA"/>
</dbReference>
<dbReference type="KEGG" id="pcor:KS4_37010"/>
<dbReference type="GO" id="GO:0016209">
    <property type="term" value="F:antioxidant activity"/>
    <property type="evidence" value="ECO:0007669"/>
    <property type="project" value="InterPro"/>
</dbReference>
<reference evidence="2 3" key="1">
    <citation type="submission" date="2019-02" db="EMBL/GenBank/DDBJ databases">
        <title>Deep-cultivation of Planctomycetes and their phenomic and genomic characterization uncovers novel biology.</title>
        <authorList>
            <person name="Wiegand S."/>
            <person name="Jogler M."/>
            <person name="Boedeker C."/>
            <person name="Pinto D."/>
            <person name="Vollmers J."/>
            <person name="Rivas-Marin E."/>
            <person name="Kohn T."/>
            <person name="Peeters S.H."/>
            <person name="Heuer A."/>
            <person name="Rast P."/>
            <person name="Oberbeckmann S."/>
            <person name="Bunk B."/>
            <person name="Jeske O."/>
            <person name="Meyerdierks A."/>
            <person name="Storesund J.E."/>
            <person name="Kallscheuer N."/>
            <person name="Luecker S."/>
            <person name="Lage O.M."/>
            <person name="Pohl T."/>
            <person name="Merkel B.J."/>
            <person name="Hornburger P."/>
            <person name="Mueller R.-W."/>
            <person name="Bruemmer F."/>
            <person name="Labrenz M."/>
            <person name="Spormann A.M."/>
            <person name="Op den Camp H."/>
            <person name="Overmann J."/>
            <person name="Amann R."/>
            <person name="Jetten M.S.M."/>
            <person name="Mascher T."/>
            <person name="Medema M.H."/>
            <person name="Devos D.P."/>
            <person name="Kaster A.-K."/>
            <person name="Ovreas L."/>
            <person name="Rohde M."/>
            <person name="Galperin M.Y."/>
            <person name="Jogler C."/>
        </authorList>
    </citation>
    <scope>NUCLEOTIDE SEQUENCE [LARGE SCALE GENOMIC DNA]</scope>
    <source>
        <strain evidence="2 3">KS4</strain>
    </source>
</reference>
<dbReference type="Pfam" id="PF00578">
    <property type="entry name" value="AhpC-TSA"/>
    <property type="match status" value="1"/>
</dbReference>
<evidence type="ECO:0000313" key="3">
    <source>
        <dbReference type="Proteomes" id="UP000317369"/>
    </source>
</evidence>
<sequence length="201" mass="22467">MALTPSTMQSLGSVAPEFELLDVESNEMVGLDEYGDAKGYLVMFICNHCPYVKHVADEISRLGREYMDKGIAVFAISSNDADSYPEDSPEKMKQEAEQRGYVFPYLHDADQLVAKAYTAACTPDFFLYDAGKKLVYRGQLDDTRPTRIQSGVYEQDNAANGHDLRQALDQLLNDQVVTVEQKPSMGCNIKWKTGNEPQYSG</sequence>
<dbReference type="InterPro" id="IPR013766">
    <property type="entry name" value="Thioredoxin_domain"/>
</dbReference>
<keyword evidence="3" id="KW-1185">Reference proteome</keyword>
<name>A0A517YZF1_9BACT</name>
<accession>A0A517YZF1</accession>
<dbReference type="Proteomes" id="UP000317369">
    <property type="component" value="Chromosome"/>
</dbReference>
<dbReference type="EMBL" id="CP036425">
    <property type="protein sequence ID" value="QDU35618.1"/>
    <property type="molecule type" value="Genomic_DNA"/>
</dbReference>
<organism evidence="2 3">
    <name type="scientific">Poriferisphaera corsica</name>
    <dbReference type="NCBI Taxonomy" id="2528020"/>
    <lineage>
        <taxon>Bacteria</taxon>
        <taxon>Pseudomonadati</taxon>
        <taxon>Planctomycetota</taxon>
        <taxon>Phycisphaerae</taxon>
        <taxon>Phycisphaerales</taxon>
        <taxon>Phycisphaeraceae</taxon>
        <taxon>Poriferisphaera</taxon>
    </lineage>
</organism>
<dbReference type="InterPro" id="IPR047262">
    <property type="entry name" value="PRX-like1"/>
</dbReference>
<dbReference type="CDD" id="cd02969">
    <property type="entry name" value="PRX_like1"/>
    <property type="match status" value="1"/>
</dbReference>
<dbReference type="Gene3D" id="3.40.30.10">
    <property type="entry name" value="Glutaredoxin"/>
    <property type="match status" value="1"/>
</dbReference>
<feature type="domain" description="Thioredoxin" evidence="1">
    <location>
        <begin position="9"/>
        <end position="173"/>
    </location>
</feature>
<evidence type="ECO:0000259" key="1">
    <source>
        <dbReference type="PROSITE" id="PS51352"/>
    </source>
</evidence>